<evidence type="ECO:0000256" key="4">
    <source>
        <dbReference type="ARBA" id="ARBA00022960"/>
    </source>
</evidence>
<dbReference type="Proteomes" id="UP001305498">
    <property type="component" value="Chromosome"/>
</dbReference>
<feature type="transmembrane region" description="Helical" evidence="8">
    <location>
        <begin position="328"/>
        <end position="350"/>
    </location>
</feature>
<feature type="transmembrane region" description="Helical" evidence="8">
    <location>
        <begin position="500"/>
        <end position="524"/>
    </location>
</feature>
<feature type="transmembrane region" description="Helical" evidence="8">
    <location>
        <begin position="158"/>
        <end position="181"/>
    </location>
</feature>
<dbReference type="NCBIfam" id="TIGR01695">
    <property type="entry name" value="murJ_mviN"/>
    <property type="match status" value="1"/>
</dbReference>
<feature type="transmembrane region" description="Helical" evidence="8">
    <location>
        <begin position="396"/>
        <end position="419"/>
    </location>
</feature>
<keyword evidence="2" id="KW-1003">Cell membrane</keyword>
<evidence type="ECO:0000256" key="6">
    <source>
        <dbReference type="ARBA" id="ARBA00022989"/>
    </source>
</evidence>
<proteinExistence type="predicted"/>
<gene>
    <name evidence="9" type="primary">murJ</name>
    <name evidence="9" type="ORF">N8K70_16940</name>
</gene>
<evidence type="ECO:0000313" key="9">
    <source>
        <dbReference type="EMBL" id="WOF23060.1"/>
    </source>
</evidence>
<feature type="transmembrane region" description="Helical" evidence="8">
    <location>
        <begin position="122"/>
        <end position="146"/>
    </location>
</feature>
<evidence type="ECO:0000256" key="2">
    <source>
        <dbReference type="ARBA" id="ARBA00022475"/>
    </source>
</evidence>
<evidence type="ECO:0000256" key="3">
    <source>
        <dbReference type="ARBA" id="ARBA00022692"/>
    </source>
</evidence>
<evidence type="ECO:0000256" key="1">
    <source>
        <dbReference type="ARBA" id="ARBA00004651"/>
    </source>
</evidence>
<feature type="transmembrane region" description="Helical" evidence="8">
    <location>
        <begin position="463"/>
        <end position="488"/>
    </location>
</feature>
<feature type="transmembrane region" description="Helical" evidence="8">
    <location>
        <begin position="286"/>
        <end position="307"/>
    </location>
</feature>
<dbReference type="EMBL" id="CP118157">
    <property type="protein sequence ID" value="WOF23060.1"/>
    <property type="molecule type" value="Genomic_DNA"/>
</dbReference>
<evidence type="ECO:0000313" key="10">
    <source>
        <dbReference type="Proteomes" id="UP001305498"/>
    </source>
</evidence>
<dbReference type="PRINTS" id="PR01806">
    <property type="entry name" value="VIRFACTRMVIN"/>
</dbReference>
<feature type="transmembrane region" description="Helical" evidence="8">
    <location>
        <begin position="431"/>
        <end position="451"/>
    </location>
</feature>
<dbReference type="PANTHER" id="PTHR47019">
    <property type="entry name" value="LIPID II FLIPPASE MURJ"/>
    <property type="match status" value="1"/>
</dbReference>
<dbReference type="GO" id="GO:0009252">
    <property type="term" value="P:peptidoglycan biosynthetic process"/>
    <property type="evidence" value="ECO:0007669"/>
    <property type="project" value="UniProtKB-KW"/>
</dbReference>
<keyword evidence="10" id="KW-1185">Reference proteome</keyword>
<feature type="transmembrane region" description="Helical" evidence="8">
    <location>
        <begin position="201"/>
        <end position="224"/>
    </location>
</feature>
<dbReference type="GO" id="GO:0008360">
    <property type="term" value="P:regulation of cell shape"/>
    <property type="evidence" value="ECO:0007669"/>
    <property type="project" value="UniProtKB-KW"/>
</dbReference>
<dbReference type="InterPro" id="IPR004268">
    <property type="entry name" value="MurJ"/>
</dbReference>
<keyword evidence="4" id="KW-0133">Cell shape</keyword>
<dbReference type="Pfam" id="PF03023">
    <property type="entry name" value="MurJ"/>
    <property type="match status" value="1"/>
</dbReference>
<evidence type="ECO:0000256" key="5">
    <source>
        <dbReference type="ARBA" id="ARBA00022984"/>
    </source>
</evidence>
<dbReference type="PANTHER" id="PTHR47019:SF1">
    <property type="entry name" value="LIPID II FLIPPASE MURJ"/>
    <property type="match status" value="1"/>
</dbReference>
<protein>
    <submittedName>
        <fullName evidence="9">Murein biosynthesis integral membrane protein MurJ</fullName>
    </submittedName>
</protein>
<dbReference type="GO" id="GO:0005886">
    <property type="term" value="C:plasma membrane"/>
    <property type="evidence" value="ECO:0007669"/>
    <property type="project" value="UniProtKB-SubCell"/>
</dbReference>
<feature type="transmembrane region" description="Helical" evidence="8">
    <location>
        <begin position="54"/>
        <end position="75"/>
    </location>
</feature>
<dbReference type="KEGG" id="mbet:N8K70_16940"/>
<dbReference type="AlphaFoldDB" id="A0AA97FIU2"/>
<keyword evidence="3 8" id="KW-0812">Transmembrane</keyword>
<keyword evidence="6 8" id="KW-1133">Transmembrane helix</keyword>
<dbReference type="GO" id="GO:0015648">
    <property type="term" value="F:lipid-linked peptidoglycan transporter activity"/>
    <property type="evidence" value="ECO:0007669"/>
    <property type="project" value="TreeGrafter"/>
</dbReference>
<organism evidence="9 10">
    <name type="scientific">Microbacterium betulae</name>
    <dbReference type="NCBI Taxonomy" id="2981139"/>
    <lineage>
        <taxon>Bacteria</taxon>
        <taxon>Bacillati</taxon>
        <taxon>Actinomycetota</taxon>
        <taxon>Actinomycetes</taxon>
        <taxon>Micrococcales</taxon>
        <taxon>Microbacteriaceae</taxon>
        <taxon>Microbacterium</taxon>
    </lineage>
</organism>
<evidence type="ECO:0000256" key="8">
    <source>
        <dbReference type="SAM" id="Phobius"/>
    </source>
</evidence>
<evidence type="ECO:0000256" key="7">
    <source>
        <dbReference type="ARBA" id="ARBA00023136"/>
    </source>
</evidence>
<dbReference type="RefSeq" id="WP_317139531.1">
    <property type="nucleotide sequence ID" value="NZ_CP118157.1"/>
</dbReference>
<comment type="subcellular location">
    <subcellularLocation>
        <location evidence="1">Cell membrane</location>
        <topology evidence="1">Multi-pass membrane protein</topology>
    </subcellularLocation>
</comment>
<sequence length="542" mass="57425">MSSLGRSSALIAAGTLASRVTGLVRSIVLASAIGAIGQASDAFTAANQLPNNVYMVISTGILTAVIVPQIVAWSARDDGGGSHISKLMTLGAVVLVGATVVAMLLVWPLVWLYSSRFSPDQLALAVAFAYWCLPQVFFYGMFALLGETLNARRVFGPYAWAPIVNNVVSISGFLVFIAVFGGDRTALSEWQTADGAWNLPMIAALGGIATLGIVAQTAVLAFFWRRTGLSLRPDFQWRGIGLRAVGTLAGWTFLMMLVGQLVSMYQQTTISGASGDDAATTVWFNAWLVFMLPYSVIVMSIGTPYFTQISEHAAAGRDDDVRRDIGRAIRILGLLCVLAATAVMVAAVPASRLFTNQTDHAVAAAPVLVGFLIGLVPLAVQFVIQRTFYAYGDTRTPFWFTVFQGALSVGFATIAFALFRSEELLGLLTPAIAAGQSLSSLAQVILASWLLRRRLGPLGMGSSIWALVRFTLAALPAAAAGYGVYVLAGASEGWMAADKLWAVLACLLIGAVVAAVYVVVLALFRAPELKALTALARGRLGR</sequence>
<feature type="transmembrane region" description="Helical" evidence="8">
    <location>
        <begin position="87"/>
        <end position="110"/>
    </location>
</feature>
<keyword evidence="7 8" id="KW-0472">Membrane</keyword>
<dbReference type="InterPro" id="IPR051050">
    <property type="entry name" value="Lipid_II_flippase_MurJ/MviN"/>
</dbReference>
<accession>A0AA97FIU2</accession>
<dbReference type="GO" id="GO:0034204">
    <property type="term" value="P:lipid translocation"/>
    <property type="evidence" value="ECO:0007669"/>
    <property type="project" value="TreeGrafter"/>
</dbReference>
<feature type="transmembrane region" description="Helical" evidence="8">
    <location>
        <begin position="245"/>
        <end position="266"/>
    </location>
</feature>
<reference evidence="9 10" key="1">
    <citation type="submission" date="2023-02" db="EMBL/GenBank/DDBJ databases">
        <title>Microbacterium betulae sp. nov., isolated from birch wood.</title>
        <authorList>
            <person name="Pasciak M."/>
            <person name="Pawlik K.J."/>
            <person name="Martynowski D."/>
            <person name="Laczmanski L."/>
            <person name="Ciekot J."/>
            <person name="Szponar B."/>
            <person name="Wojcik-Fatla A."/>
            <person name="Mackiewicz B."/>
            <person name="Farian E."/>
            <person name="Cholewa G."/>
            <person name="Cholewa A."/>
            <person name="Dutkiewicz J."/>
        </authorList>
    </citation>
    <scope>NUCLEOTIDE SEQUENCE [LARGE SCALE GENOMIC DNA]</scope>
    <source>
        <strain evidence="9 10">AB</strain>
    </source>
</reference>
<feature type="transmembrane region" description="Helical" evidence="8">
    <location>
        <begin position="362"/>
        <end position="384"/>
    </location>
</feature>
<keyword evidence="5" id="KW-0573">Peptidoglycan synthesis</keyword>
<name>A0AA97FIU2_9MICO</name>